<feature type="compositionally biased region" description="Low complexity" evidence="1">
    <location>
        <begin position="120"/>
        <end position="136"/>
    </location>
</feature>
<evidence type="ECO:0000256" key="1">
    <source>
        <dbReference type="SAM" id="MobiDB-lite"/>
    </source>
</evidence>
<proteinExistence type="predicted"/>
<gene>
    <name evidence="2" type="ORF">NAEGRDRAFT_80083</name>
</gene>
<protein>
    <submittedName>
        <fullName evidence="2">Uncharacterized protein</fullName>
    </submittedName>
</protein>
<organism evidence="3">
    <name type="scientific">Naegleria gruberi</name>
    <name type="common">Amoeba</name>
    <dbReference type="NCBI Taxonomy" id="5762"/>
    <lineage>
        <taxon>Eukaryota</taxon>
        <taxon>Discoba</taxon>
        <taxon>Heterolobosea</taxon>
        <taxon>Tetramitia</taxon>
        <taxon>Eutetramitia</taxon>
        <taxon>Vahlkampfiidae</taxon>
        <taxon>Naegleria</taxon>
    </lineage>
</organism>
<feature type="compositionally biased region" description="Polar residues" evidence="1">
    <location>
        <begin position="13"/>
        <end position="38"/>
    </location>
</feature>
<reference evidence="2 3" key="1">
    <citation type="journal article" date="2010" name="Cell">
        <title>The genome of Naegleria gruberi illuminates early eukaryotic versatility.</title>
        <authorList>
            <person name="Fritz-Laylin L.K."/>
            <person name="Prochnik S.E."/>
            <person name="Ginger M.L."/>
            <person name="Dacks J.B."/>
            <person name="Carpenter M.L."/>
            <person name="Field M.C."/>
            <person name="Kuo A."/>
            <person name="Paredez A."/>
            <person name="Chapman J."/>
            <person name="Pham J."/>
            <person name="Shu S."/>
            <person name="Neupane R."/>
            <person name="Cipriano M."/>
            <person name="Mancuso J."/>
            <person name="Tu H."/>
            <person name="Salamov A."/>
            <person name="Lindquist E."/>
            <person name="Shapiro H."/>
            <person name="Lucas S."/>
            <person name="Grigoriev I.V."/>
            <person name="Cande W.Z."/>
            <person name="Fulton C."/>
            <person name="Rokhsar D.S."/>
            <person name="Dawson S.C."/>
        </authorList>
    </citation>
    <scope>NUCLEOTIDE SEQUENCE [LARGE SCALE GENOMIC DNA]</scope>
    <source>
        <strain evidence="2 3">NEG-M</strain>
    </source>
</reference>
<sequence>MSQRFPVYKPLGGSSQKNLSNASFNSERRPSSATLQRPTLRKSNSHNMDDSIAMIRGGGTQSNVPSFHSSTNRPSSAYGRYKDVDNTTNVHNNNNRIGDYNPTTSKRPQSSYSRTTPTFNSNNHNNNYQQRSNSSNEYVPKNYLKKNSRQDMLGSFPTEEDMKKSITGRKNSVKRIQKYQEEYLPPHTCNVFYQQGRHAVKNTQCKRCSMAFRQQQPKKPTPKPKKPQLIERPPSPEGIFMVKENVNNAPMYIDPAQNLSETKQLLKDNIKQLLYHYRDEKDKLYNLSKGVQTGYLDEPYIDYSVSVKPNRVRSQKEFNDYVSRGKRIELFDDDEYLRLMKEYGVDCEPNCFQIEGRQC</sequence>
<name>D2VIG0_NAEGR</name>
<dbReference type="Proteomes" id="UP000006671">
    <property type="component" value="Unassembled WGS sequence"/>
</dbReference>
<feature type="compositionally biased region" description="Polar residues" evidence="1">
    <location>
        <begin position="101"/>
        <end position="119"/>
    </location>
</feature>
<dbReference type="VEuPathDB" id="AmoebaDB:NAEGRDRAFT_80083"/>
<dbReference type="RefSeq" id="XP_002676004.1">
    <property type="nucleotide sequence ID" value="XM_002675958.1"/>
</dbReference>
<dbReference type="AlphaFoldDB" id="D2VIG0"/>
<evidence type="ECO:0000313" key="2">
    <source>
        <dbReference type="EMBL" id="EFC43260.1"/>
    </source>
</evidence>
<keyword evidence="3" id="KW-1185">Reference proteome</keyword>
<dbReference type="OMA" id="YGVDCEP"/>
<accession>D2VIG0</accession>
<feature type="region of interest" description="Disordered" evidence="1">
    <location>
        <begin position="211"/>
        <end position="236"/>
    </location>
</feature>
<dbReference type="KEGG" id="ngr:NAEGRDRAFT_80083"/>
<dbReference type="EMBL" id="GG738874">
    <property type="protein sequence ID" value="EFC43260.1"/>
    <property type="molecule type" value="Genomic_DNA"/>
</dbReference>
<feature type="compositionally biased region" description="Low complexity" evidence="1">
    <location>
        <begin position="86"/>
        <end position="95"/>
    </location>
</feature>
<feature type="compositionally biased region" description="Polar residues" evidence="1">
    <location>
        <begin position="61"/>
        <end position="75"/>
    </location>
</feature>
<dbReference type="OrthoDB" id="10420442at2759"/>
<dbReference type="GeneID" id="8853327"/>
<evidence type="ECO:0000313" key="3">
    <source>
        <dbReference type="Proteomes" id="UP000006671"/>
    </source>
</evidence>
<dbReference type="InParanoid" id="D2VIG0"/>
<feature type="region of interest" description="Disordered" evidence="1">
    <location>
        <begin position="1"/>
        <end position="169"/>
    </location>
</feature>